<dbReference type="RefSeq" id="WP_225978388.1">
    <property type="nucleotide sequence ID" value="NZ_BJFL01000012.1"/>
</dbReference>
<comment type="caution">
    <text evidence="3">The sequence shown here is derived from an EMBL/GenBank/DDBJ whole genome shotgun (WGS) entry which is preliminary data.</text>
</comment>
<dbReference type="SUPFAM" id="SSF53098">
    <property type="entry name" value="Ribonuclease H-like"/>
    <property type="match status" value="1"/>
</dbReference>
<evidence type="ECO:0000313" key="3">
    <source>
        <dbReference type="EMBL" id="GDY31135.1"/>
    </source>
</evidence>
<evidence type="ECO:0000259" key="2">
    <source>
        <dbReference type="Pfam" id="PF13482"/>
    </source>
</evidence>
<sequence>MSGARHTLHNVMSSVLLEAGVVSRCRRRVHLENDPTMRDAPRAAPDPAAEQRIADAAAHRRAVAERIARSAGDGWTEIAAEGRPEERERATVAALTAGARLVWGAQLPRDERGGRRGGVDLLVRTGSGYVPVLVVRHKVTDPGSGALTTPLAEPDPAGAREDPLRKVRPQPRDQLRLAHVRRLLQAAGFAADGPATGGVVGMEAEVVLWHDLEAPTWPGGRTALDEYDARFADRLAIAAAARSGAEPLARPSRILACRSCPWWPVCEAELRETRDVSLVLRGEDAMALRRVGIVTVDDLAALDTSAEPPTQLVGMPFTDAVVLARAWQRDLTLVRKVPEVRVPRADVEVDVDMESFGDAGAYLWGCWLSGVEVGEPPGYRAFTTWEPLPCADEARSFAEFWAWLTGVRERAVRRGLAFRAYCYNELAENRWMLASAERFAGRPGIPTVEAVQRFIGSEEWVDLFGCVRDQFLCARGKGLKTIAPEAGFRWRDPEAGGENSMRWYRYAVGMDGGRPDVAQRTRLLEYNEDDVRATWTLRRWMCSPAVRGLPYAGDL</sequence>
<dbReference type="EMBL" id="BJFL01000012">
    <property type="protein sequence ID" value="GDY31135.1"/>
    <property type="molecule type" value="Genomic_DNA"/>
</dbReference>
<dbReference type="Pfam" id="PF13482">
    <property type="entry name" value="RNase_H_2"/>
    <property type="match status" value="1"/>
</dbReference>
<feature type="domain" description="YprB ribonuclease H-like" evidence="2">
    <location>
        <begin position="457"/>
        <end position="541"/>
    </location>
</feature>
<reference evidence="4" key="1">
    <citation type="submission" date="2019-04" db="EMBL/GenBank/DDBJ databases">
        <title>Draft genome sequence of Pseudonocardiaceae bacterium SL3-2-4.</title>
        <authorList>
            <person name="Ningsih F."/>
            <person name="Yokota A."/>
            <person name="Sakai Y."/>
            <person name="Nanatani K."/>
            <person name="Yabe S."/>
            <person name="Oetari A."/>
            <person name="Sjamsuridzal W."/>
        </authorList>
    </citation>
    <scope>NUCLEOTIDE SEQUENCE [LARGE SCALE GENOMIC DNA]</scope>
    <source>
        <strain evidence="4">SL3-2-4</strain>
    </source>
</reference>
<accession>A0A4D4J386</accession>
<dbReference type="AlphaFoldDB" id="A0A4D4J386"/>
<name>A0A4D4J386_9PSEU</name>
<organism evidence="3 4">
    <name type="scientific">Gandjariella thermophila</name>
    <dbReference type="NCBI Taxonomy" id="1931992"/>
    <lineage>
        <taxon>Bacteria</taxon>
        <taxon>Bacillati</taxon>
        <taxon>Actinomycetota</taxon>
        <taxon>Actinomycetes</taxon>
        <taxon>Pseudonocardiales</taxon>
        <taxon>Pseudonocardiaceae</taxon>
        <taxon>Gandjariella</taxon>
    </lineage>
</organism>
<dbReference type="Proteomes" id="UP000298860">
    <property type="component" value="Unassembled WGS sequence"/>
</dbReference>
<protein>
    <submittedName>
        <fullName evidence="3">Recombinase RecB</fullName>
    </submittedName>
</protein>
<dbReference type="NCBIfam" id="TIGR03491">
    <property type="entry name" value="TM0106 family RecB-like putative nuclease"/>
    <property type="match status" value="1"/>
</dbReference>
<gene>
    <name evidence="3" type="ORF">GTS_27680</name>
</gene>
<feature type="region of interest" description="Disordered" evidence="1">
    <location>
        <begin position="141"/>
        <end position="164"/>
    </location>
</feature>
<dbReference type="InterPro" id="IPR019993">
    <property type="entry name" value="RecB_nuclease_TM0106_put"/>
</dbReference>
<dbReference type="InterPro" id="IPR012337">
    <property type="entry name" value="RNaseH-like_sf"/>
</dbReference>
<proteinExistence type="predicted"/>
<keyword evidence="4" id="KW-1185">Reference proteome</keyword>
<evidence type="ECO:0000256" key="1">
    <source>
        <dbReference type="SAM" id="MobiDB-lite"/>
    </source>
</evidence>
<evidence type="ECO:0000313" key="4">
    <source>
        <dbReference type="Proteomes" id="UP000298860"/>
    </source>
</evidence>
<dbReference type="InterPro" id="IPR038720">
    <property type="entry name" value="YprB_RNase_H-like_dom"/>
</dbReference>